<evidence type="ECO:0000313" key="1">
    <source>
        <dbReference type="EMBL" id="MDB9224542.1"/>
    </source>
</evidence>
<dbReference type="SUPFAM" id="SSF49464">
    <property type="entry name" value="Carboxypeptidase regulatory domain-like"/>
    <property type="match status" value="1"/>
</dbReference>
<evidence type="ECO:0000313" key="2">
    <source>
        <dbReference type="EMBL" id="RGY02605.1"/>
    </source>
</evidence>
<name>A0A413I509_9BACT</name>
<dbReference type="EMBL" id="QSCO01000045">
    <property type="protein sequence ID" value="RGY02605.1"/>
    <property type="molecule type" value="Genomic_DNA"/>
</dbReference>
<dbReference type="Proteomes" id="UP001212263">
    <property type="component" value="Unassembled WGS sequence"/>
</dbReference>
<dbReference type="Proteomes" id="UP000284434">
    <property type="component" value="Unassembled WGS sequence"/>
</dbReference>
<dbReference type="AlphaFoldDB" id="A0A413I509"/>
<evidence type="ECO:0000313" key="3">
    <source>
        <dbReference type="Proteomes" id="UP000284434"/>
    </source>
</evidence>
<keyword evidence="2" id="KW-0378">Hydrolase</keyword>
<reference evidence="1" key="2">
    <citation type="submission" date="2023-01" db="EMBL/GenBank/DDBJ databases">
        <title>Human gut microbiome strain richness.</title>
        <authorList>
            <person name="Chen-Liaw A."/>
        </authorList>
    </citation>
    <scope>NUCLEOTIDE SEQUENCE</scope>
    <source>
        <strain evidence="1">RTP21484st1_B7_RTP21484_190118</strain>
    </source>
</reference>
<sequence length="112" mass="11410">MKTQMFLKGAMVAIVLFVGAALFAGTSGVKCEGSVVDQYGEGIVGITVTTTSGPSVSATTNSLGRFSMSGIQAGSAVRVIVPAGFSAVGNTESEPLTQAENVVNFTLHDDSY</sequence>
<dbReference type="RefSeq" id="WP_113028396.1">
    <property type="nucleotide sequence ID" value="NZ_BAABYK010000001.1"/>
</dbReference>
<gene>
    <name evidence="2" type="ORF">DXA53_19405</name>
    <name evidence="1" type="ORF">PN645_16290</name>
</gene>
<comment type="caution">
    <text evidence="2">The sequence shown here is derived from an EMBL/GenBank/DDBJ whole genome shotgun (WGS) entry which is preliminary data.</text>
</comment>
<keyword evidence="2" id="KW-0645">Protease</keyword>
<protein>
    <submittedName>
        <fullName evidence="2">Carboxypeptidase regulatory-like domain-containing protein</fullName>
    </submittedName>
    <submittedName>
        <fullName evidence="1">Carboxypeptidase-like regulatory domain-containing protein</fullName>
    </submittedName>
</protein>
<dbReference type="EMBL" id="JAQMRD010000027">
    <property type="protein sequence ID" value="MDB9224542.1"/>
    <property type="molecule type" value="Genomic_DNA"/>
</dbReference>
<proteinExistence type="predicted"/>
<dbReference type="GO" id="GO:0004180">
    <property type="term" value="F:carboxypeptidase activity"/>
    <property type="evidence" value="ECO:0007669"/>
    <property type="project" value="UniProtKB-KW"/>
</dbReference>
<keyword evidence="2" id="KW-0121">Carboxypeptidase</keyword>
<reference evidence="2 3" key="1">
    <citation type="submission" date="2018-08" db="EMBL/GenBank/DDBJ databases">
        <title>A genome reference for cultivated species of the human gut microbiota.</title>
        <authorList>
            <person name="Zou Y."/>
            <person name="Xue W."/>
            <person name="Luo G."/>
        </authorList>
    </citation>
    <scope>NUCLEOTIDE SEQUENCE [LARGE SCALE GENOMIC DNA]</scope>
    <source>
        <strain evidence="2 3">OF03-11</strain>
    </source>
</reference>
<accession>A0A413I509</accession>
<organism evidence="2 3">
    <name type="scientific">Odoribacter splanchnicus</name>
    <dbReference type="NCBI Taxonomy" id="28118"/>
    <lineage>
        <taxon>Bacteria</taxon>
        <taxon>Pseudomonadati</taxon>
        <taxon>Bacteroidota</taxon>
        <taxon>Bacteroidia</taxon>
        <taxon>Bacteroidales</taxon>
        <taxon>Odoribacteraceae</taxon>
        <taxon>Odoribacter</taxon>
    </lineage>
</organism>
<dbReference type="InterPro" id="IPR008969">
    <property type="entry name" value="CarboxyPept-like_regulatory"/>
</dbReference>
<dbReference type="Gene3D" id="2.60.40.1120">
    <property type="entry name" value="Carboxypeptidase-like, regulatory domain"/>
    <property type="match status" value="1"/>
</dbReference>
<dbReference type="Pfam" id="PF13620">
    <property type="entry name" value="CarboxypepD_reg"/>
    <property type="match status" value="1"/>
</dbReference>